<dbReference type="GO" id="GO:0016747">
    <property type="term" value="F:acyltransferase activity, transferring groups other than amino-acyl groups"/>
    <property type="evidence" value="ECO:0007669"/>
    <property type="project" value="InterPro"/>
</dbReference>
<name>A0A433URU7_9CYAN</name>
<accession>A0A433URU7</accession>
<gene>
    <name evidence="2" type="ORF">DSM106972_087160</name>
</gene>
<feature type="domain" description="N-acetyltransferase" evidence="1">
    <location>
        <begin position="11"/>
        <end position="85"/>
    </location>
</feature>
<organism evidence="2 3">
    <name type="scientific">Dulcicalothrix desertica PCC 7102</name>
    <dbReference type="NCBI Taxonomy" id="232991"/>
    <lineage>
        <taxon>Bacteria</taxon>
        <taxon>Bacillati</taxon>
        <taxon>Cyanobacteriota</taxon>
        <taxon>Cyanophyceae</taxon>
        <taxon>Nostocales</taxon>
        <taxon>Calotrichaceae</taxon>
        <taxon>Dulcicalothrix</taxon>
    </lineage>
</organism>
<dbReference type="RefSeq" id="WP_201800866.1">
    <property type="nucleotide sequence ID" value="NZ_RSCL01000036.1"/>
</dbReference>
<dbReference type="AlphaFoldDB" id="A0A433URU7"/>
<evidence type="ECO:0000313" key="2">
    <source>
        <dbReference type="EMBL" id="RUS96529.1"/>
    </source>
</evidence>
<dbReference type="Proteomes" id="UP000271624">
    <property type="component" value="Unassembled WGS sequence"/>
</dbReference>
<dbReference type="InterPro" id="IPR016181">
    <property type="entry name" value="Acyl_CoA_acyltransferase"/>
</dbReference>
<comment type="caution">
    <text evidence="2">The sequence shown here is derived from an EMBL/GenBank/DDBJ whole genome shotgun (WGS) entry which is preliminary data.</text>
</comment>
<protein>
    <recommendedName>
        <fullName evidence="1">N-acetyltransferase domain-containing protein</fullName>
    </recommendedName>
</protein>
<proteinExistence type="predicted"/>
<evidence type="ECO:0000313" key="3">
    <source>
        <dbReference type="Proteomes" id="UP000271624"/>
    </source>
</evidence>
<dbReference type="InterPro" id="IPR000182">
    <property type="entry name" value="GNAT_dom"/>
</dbReference>
<dbReference type="Gene3D" id="3.40.630.30">
    <property type="match status" value="1"/>
</dbReference>
<sequence length="87" mass="9745">MPAQSTLLTSRLILRPLTHADAPLIQNVASVREIANTMISIPHPYPDGEAEQYIQRQIAEFQAGHSVSFVIERKSEKEFCGIIEVEI</sequence>
<reference evidence="2" key="1">
    <citation type="submission" date="2018-12" db="EMBL/GenBank/DDBJ databases">
        <authorList>
            <person name="Will S."/>
            <person name="Neumann-Schaal M."/>
            <person name="Henke P."/>
        </authorList>
    </citation>
    <scope>NUCLEOTIDE SEQUENCE</scope>
    <source>
        <strain evidence="2">PCC 7102</strain>
    </source>
</reference>
<evidence type="ECO:0000259" key="1">
    <source>
        <dbReference type="Pfam" id="PF13302"/>
    </source>
</evidence>
<dbReference type="EMBL" id="RSCL01000036">
    <property type="protein sequence ID" value="RUS96529.1"/>
    <property type="molecule type" value="Genomic_DNA"/>
</dbReference>
<keyword evidence="3" id="KW-1185">Reference proteome</keyword>
<dbReference type="Pfam" id="PF13302">
    <property type="entry name" value="Acetyltransf_3"/>
    <property type="match status" value="1"/>
</dbReference>
<dbReference type="SUPFAM" id="SSF55729">
    <property type="entry name" value="Acyl-CoA N-acyltransferases (Nat)"/>
    <property type="match status" value="1"/>
</dbReference>
<reference evidence="2" key="2">
    <citation type="journal article" date="2019" name="Genome Biol. Evol.">
        <title>Day and night: Metabolic profiles and evolutionary relationships of six axenic non-marine cyanobacteria.</title>
        <authorList>
            <person name="Will S.E."/>
            <person name="Henke P."/>
            <person name="Boedeker C."/>
            <person name="Huang S."/>
            <person name="Brinkmann H."/>
            <person name="Rohde M."/>
            <person name="Jarek M."/>
            <person name="Friedl T."/>
            <person name="Seufert S."/>
            <person name="Schumacher M."/>
            <person name="Overmann J."/>
            <person name="Neumann-Schaal M."/>
            <person name="Petersen J."/>
        </authorList>
    </citation>
    <scope>NUCLEOTIDE SEQUENCE [LARGE SCALE GENOMIC DNA]</scope>
    <source>
        <strain evidence="2">PCC 7102</strain>
    </source>
</reference>